<keyword evidence="4 7" id="KW-1133">Transmembrane helix</keyword>
<dbReference type="PANTHER" id="PTHR42718">
    <property type="entry name" value="MAJOR FACILITATOR SUPERFAMILY MULTIDRUG TRANSPORTER MFSC"/>
    <property type="match status" value="1"/>
</dbReference>
<evidence type="ECO:0000313" key="10">
    <source>
        <dbReference type="Proteomes" id="UP001277761"/>
    </source>
</evidence>
<feature type="transmembrane region" description="Helical" evidence="7">
    <location>
        <begin position="140"/>
        <end position="160"/>
    </location>
</feature>
<protein>
    <submittedName>
        <fullName evidence="9">MFS transporter</fullName>
    </submittedName>
</protein>
<comment type="caution">
    <text evidence="9">The sequence shown here is derived from an EMBL/GenBank/DDBJ whole genome shotgun (WGS) entry which is preliminary data.</text>
</comment>
<feature type="transmembrane region" description="Helical" evidence="7">
    <location>
        <begin position="394"/>
        <end position="414"/>
    </location>
</feature>
<evidence type="ECO:0000256" key="3">
    <source>
        <dbReference type="ARBA" id="ARBA00022692"/>
    </source>
</evidence>
<feature type="transmembrane region" description="Helical" evidence="7">
    <location>
        <begin position="83"/>
        <end position="103"/>
    </location>
</feature>
<evidence type="ECO:0000313" key="9">
    <source>
        <dbReference type="EMBL" id="MDX8152697.1"/>
    </source>
</evidence>
<feature type="transmembrane region" description="Helical" evidence="7">
    <location>
        <begin position="48"/>
        <end position="71"/>
    </location>
</feature>
<keyword evidence="3 7" id="KW-0812">Transmembrane</keyword>
<gene>
    <name evidence="9" type="ORF">SK069_13910</name>
</gene>
<keyword evidence="2" id="KW-0813">Transport</keyword>
<comment type="subcellular location">
    <subcellularLocation>
        <location evidence="1">Cell membrane</location>
        <topology evidence="1">Multi-pass membrane protein</topology>
    </subcellularLocation>
</comment>
<dbReference type="EMBL" id="JAXAVX010000007">
    <property type="protein sequence ID" value="MDX8152697.1"/>
    <property type="molecule type" value="Genomic_DNA"/>
</dbReference>
<keyword evidence="5 7" id="KW-0472">Membrane</keyword>
<dbReference type="SUPFAM" id="SSF103473">
    <property type="entry name" value="MFS general substrate transporter"/>
    <property type="match status" value="2"/>
</dbReference>
<dbReference type="Proteomes" id="UP001277761">
    <property type="component" value="Unassembled WGS sequence"/>
</dbReference>
<name>A0ABU4VLG9_9ACTN</name>
<evidence type="ECO:0000256" key="7">
    <source>
        <dbReference type="SAM" id="Phobius"/>
    </source>
</evidence>
<feature type="transmembrane region" description="Helical" evidence="7">
    <location>
        <begin position="115"/>
        <end position="134"/>
    </location>
</feature>
<evidence type="ECO:0000256" key="5">
    <source>
        <dbReference type="ARBA" id="ARBA00023136"/>
    </source>
</evidence>
<feature type="transmembrane region" description="Helical" evidence="7">
    <location>
        <begin position="334"/>
        <end position="358"/>
    </location>
</feature>
<sequence>MADGEPSSAAASSRGDGEARPAGRRSLAAGAAGGLPPGADEVDGSSRAVFVVLVAAVTAYSSMQSLVIPALPQIQDALGTTTAATSWVVTALLLSSVVAAPTLGRLGDLYGTRPTLLVALGALVLGTVVCATASSLPQLILGRALHGIGAAVFPLSFAIVRRTMPAARAPWAYGLLSGMLGVGGAIGVPLGGLIAAQASWPVVFWALLPVYLVVLVAAWRLVPHDPRRTGDAPRTDVLGGVLMAVGLVALLVSVTEGEVWGWTSPGLVAGLVVAAVALTAWVRVELRRPAPMIDVRQLVRPTTWRAHAIAFAYGAGLYCSFALLPSYLQDDAGLALAPASATLMLVPFPLTMSAIGLATGRLVARRGPEAVLAAGSLLSIAGFLTLMATPSSTVVLLVAIGVLGLGIGAGFSVLPDLVTREAHADDTGAVTGVNTVMRFLGGAICGQLAAVLVAHGGGHGFAAGFAVGLVMLLLAAALTATIRRPARGGPGEPVPE</sequence>
<dbReference type="InterPro" id="IPR020846">
    <property type="entry name" value="MFS_dom"/>
</dbReference>
<feature type="transmembrane region" description="Helical" evidence="7">
    <location>
        <begin position="234"/>
        <end position="254"/>
    </location>
</feature>
<evidence type="ECO:0000256" key="6">
    <source>
        <dbReference type="SAM" id="MobiDB-lite"/>
    </source>
</evidence>
<proteinExistence type="predicted"/>
<feature type="transmembrane region" description="Helical" evidence="7">
    <location>
        <begin position="266"/>
        <end position="286"/>
    </location>
</feature>
<dbReference type="RefSeq" id="WP_319954853.1">
    <property type="nucleotide sequence ID" value="NZ_JAXAVX010000007.1"/>
</dbReference>
<dbReference type="InterPro" id="IPR011701">
    <property type="entry name" value="MFS"/>
</dbReference>
<evidence type="ECO:0000259" key="8">
    <source>
        <dbReference type="PROSITE" id="PS50850"/>
    </source>
</evidence>
<evidence type="ECO:0000256" key="4">
    <source>
        <dbReference type="ARBA" id="ARBA00022989"/>
    </source>
</evidence>
<dbReference type="PROSITE" id="PS50850">
    <property type="entry name" value="MFS"/>
    <property type="match status" value="1"/>
</dbReference>
<dbReference type="InterPro" id="IPR036259">
    <property type="entry name" value="MFS_trans_sf"/>
</dbReference>
<feature type="transmembrane region" description="Helical" evidence="7">
    <location>
        <begin position="435"/>
        <end position="455"/>
    </location>
</feature>
<dbReference type="Gene3D" id="1.20.1250.20">
    <property type="entry name" value="MFS general substrate transporter like domains"/>
    <property type="match status" value="2"/>
</dbReference>
<accession>A0ABU4VLG9</accession>
<feature type="domain" description="Major facilitator superfamily (MFS) profile" evidence="8">
    <location>
        <begin position="48"/>
        <end position="487"/>
    </location>
</feature>
<feature type="transmembrane region" description="Helical" evidence="7">
    <location>
        <begin position="370"/>
        <end position="388"/>
    </location>
</feature>
<feature type="transmembrane region" description="Helical" evidence="7">
    <location>
        <begin position="461"/>
        <end position="482"/>
    </location>
</feature>
<dbReference type="Pfam" id="PF07690">
    <property type="entry name" value="MFS_1"/>
    <property type="match status" value="1"/>
</dbReference>
<keyword evidence="10" id="KW-1185">Reference proteome</keyword>
<reference evidence="9 10" key="1">
    <citation type="submission" date="2023-11" db="EMBL/GenBank/DDBJ databases">
        <authorList>
            <person name="Xu M."/>
            <person name="Jiang T."/>
        </authorList>
    </citation>
    <scope>NUCLEOTIDE SEQUENCE [LARGE SCALE GENOMIC DNA]</scope>
    <source>
        <strain evidence="9 10">SD</strain>
    </source>
</reference>
<evidence type="ECO:0000256" key="2">
    <source>
        <dbReference type="ARBA" id="ARBA00022448"/>
    </source>
</evidence>
<organism evidence="9 10">
    <name type="scientific">Patulibacter brassicae</name>
    <dbReference type="NCBI Taxonomy" id="1705717"/>
    <lineage>
        <taxon>Bacteria</taxon>
        <taxon>Bacillati</taxon>
        <taxon>Actinomycetota</taxon>
        <taxon>Thermoleophilia</taxon>
        <taxon>Solirubrobacterales</taxon>
        <taxon>Patulibacteraceae</taxon>
        <taxon>Patulibacter</taxon>
    </lineage>
</organism>
<evidence type="ECO:0000256" key="1">
    <source>
        <dbReference type="ARBA" id="ARBA00004651"/>
    </source>
</evidence>
<feature type="transmembrane region" description="Helical" evidence="7">
    <location>
        <begin position="172"/>
        <end position="196"/>
    </location>
</feature>
<dbReference type="PANTHER" id="PTHR42718:SF9">
    <property type="entry name" value="MAJOR FACILITATOR SUPERFAMILY MULTIDRUG TRANSPORTER MFSC"/>
    <property type="match status" value="1"/>
</dbReference>
<feature type="transmembrane region" description="Helical" evidence="7">
    <location>
        <begin position="307"/>
        <end position="328"/>
    </location>
</feature>
<feature type="transmembrane region" description="Helical" evidence="7">
    <location>
        <begin position="202"/>
        <end position="222"/>
    </location>
</feature>
<feature type="region of interest" description="Disordered" evidence="6">
    <location>
        <begin position="1"/>
        <end position="30"/>
    </location>
</feature>